<feature type="transmembrane region" description="Helical" evidence="8">
    <location>
        <begin position="101"/>
        <end position="123"/>
    </location>
</feature>
<dbReference type="SUPFAM" id="SSF161098">
    <property type="entry name" value="MetI-like"/>
    <property type="match status" value="1"/>
</dbReference>
<feature type="transmembrane region" description="Helical" evidence="8">
    <location>
        <begin position="176"/>
        <end position="196"/>
    </location>
</feature>
<dbReference type="EMBL" id="CP007142">
    <property type="protein sequence ID" value="AJQ96489.1"/>
    <property type="molecule type" value="Genomic_DNA"/>
</dbReference>
<evidence type="ECO:0000256" key="4">
    <source>
        <dbReference type="ARBA" id="ARBA00022692"/>
    </source>
</evidence>
<evidence type="ECO:0000256" key="6">
    <source>
        <dbReference type="ARBA" id="ARBA00023136"/>
    </source>
</evidence>
<feature type="transmembrane region" description="Helical" evidence="8">
    <location>
        <begin position="144"/>
        <end position="164"/>
    </location>
</feature>
<organism evidence="10 11">
    <name type="scientific">Gynuella sunshinyii YC6258</name>
    <dbReference type="NCBI Taxonomy" id="1445510"/>
    <lineage>
        <taxon>Bacteria</taxon>
        <taxon>Pseudomonadati</taxon>
        <taxon>Pseudomonadota</taxon>
        <taxon>Gammaproteobacteria</taxon>
        <taxon>Oceanospirillales</taxon>
        <taxon>Saccharospirillaceae</taxon>
        <taxon>Gynuella</taxon>
    </lineage>
</organism>
<dbReference type="PROSITE" id="PS50928">
    <property type="entry name" value="ABC_TM1"/>
    <property type="match status" value="1"/>
</dbReference>
<keyword evidence="11" id="KW-1185">Reference proteome</keyword>
<evidence type="ECO:0000256" key="2">
    <source>
        <dbReference type="ARBA" id="ARBA00022448"/>
    </source>
</evidence>
<dbReference type="Proteomes" id="UP000032266">
    <property type="component" value="Chromosome"/>
</dbReference>
<evidence type="ECO:0000256" key="5">
    <source>
        <dbReference type="ARBA" id="ARBA00022989"/>
    </source>
</evidence>
<dbReference type="OrthoDB" id="9805855at2"/>
<dbReference type="GO" id="GO:0005886">
    <property type="term" value="C:plasma membrane"/>
    <property type="evidence" value="ECO:0007669"/>
    <property type="project" value="UniProtKB-SubCell"/>
</dbReference>
<accession>A0A0C5W1C9</accession>
<dbReference type="HOGENOM" id="CLU_036879_0_1_6"/>
<proteinExistence type="inferred from homology"/>
<keyword evidence="4 8" id="KW-0812">Transmembrane</keyword>
<dbReference type="STRING" id="1445510.YC6258_04457"/>
<feature type="transmembrane region" description="Helical" evidence="8">
    <location>
        <begin position="12"/>
        <end position="32"/>
    </location>
</feature>
<dbReference type="RefSeq" id="WP_044618486.1">
    <property type="nucleotide sequence ID" value="NZ_CP007142.1"/>
</dbReference>
<evidence type="ECO:0000256" key="3">
    <source>
        <dbReference type="ARBA" id="ARBA00022475"/>
    </source>
</evidence>
<reference evidence="10 11" key="1">
    <citation type="submission" date="2014-01" db="EMBL/GenBank/DDBJ databases">
        <title>Full genme sequencing of cellulolytic bacterium Gynuella sunshinyii YC6258T gen. nov., sp. nov.</title>
        <authorList>
            <person name="Khan H."/>
            <person name="Chung E.J."/>
            <person name="Chung Y.R."/>
        </authorList>
    </citation>
    <scope>NUCLEOTIDE SEQUENCE [LARGE SCALE GENOMIC DNA]</scope>
    <source>
        <strain evidence="10 11">YC6258</strain>
    </source>
</reference>
<dbReference type="PANTHER" id="PTHR43163:SF6">
    <property type="entry name" value="DIPEPTIDE TRANSPORT SYSTEM PERMEASE PROTEIN DPPB-RELATED"/>
    <property type="match status" value="1"/>
</dbReference>
<dbReference type="GO" id="GO:0055085">
    <property type="term" value="P:transmembrane transport"/>
    <property type="evidence" value="ECO:0007669"/>
    <property type="project" value="InterPro"/>
</dbReference>
<evidence type="ECO:0000313" key="10">
    <source>
        <dbReference type="EMBL" id="AJQ96489.1"/>
    </source>
</evidence>
<protein>
    <submittedName>
        <fullName evidence="10">ABC-type dipeptide/oligopeptide/nickel transport system, permease component</fullName>
    </submittedName>
</protein>
<keyword evidence="2 8" id="KW-0813">Transport</keyword>
<sequence length="312" mass="34298">MSRYRFLIMRPIQMIPVLFGISLITFMLIRAIPGDPARVLLGTRSTPEAIARIHAEYGLDQPLVIQYVLFLKHLAAGELGKSIIYKTETLKVILSRFEPTLLFVLGSVFLAIVISVPLASVAARKPGGLADHLIRVFSTMGLGLPPFWLGIMLIILLSITWHLFPVSGYGATYADRFYHLFIPCLTAALSLSAVLIRSLRAAMMRELQSGYVTAACARGQSEGRIFWRHVLPNSIVPVINLLAVNISWLIGGSVVIESVFGVPGLGQLLIKAIFSRDYMVVQGVVLFFALATVVVNLLADLLSVFIDPRIKL</sequence>
<keyword evidence="6 8" id="KW-0472">Membrane</keyword>
<evidence type="ECO:0000256" key="1">
    <source>
        <dbReference type="ARBA" id="ARBA00004651"/>
    </source>
</evidence>
<dbReference type="Pfam" id="PF00528">
    <property type="entry name" value="BPD_transp_1"/>
    <property type="match status" value="1"/>
</dbReference>
<feature type="transmembrane region" description="Helical" evidence="8">
    <location>
        <begin position="280"/>
        <end position="306"/>
    </location>
</feature>
<evidence type="ECO:0000259" key="9">
    <source>
        <dbReference type="PROSITE" id="PS50928"/>
    </source>
</evidence>
<evidence type="ECO:0000256" key="8">
    <source>
        <dbReference type="RuleBase" id="RU363032"/>
    </source>
</evidence>
<dbReference type="KEGG" id="gsn:YC6258_04457"/>
<keyword evidence="5 8" id="KW-1133">Transmembrane helix</keyword>
<name>A0A0C5W1C9_9GAMM</name>
<feature type="domain" description="ABC transmembrane type-1" evidence="9">
    <location>
        <begin position="97"/>
        <end position="299"/>
    </location>
</feature>
<dbReference type="InterPro" id="IPR035906">
    <property type="entry name" value="MetI-like_sf"/>
</dbReference>
<comment type="similarity">
    <text evidence="7">Belongs to the binding-protein-dependent transport system permease family. OppBC subfamily.</text>
</comment>
<gene>
    <name evidence="10" type="ORF">YC6258_04457</name>
</gene>
<dbReference type="InterPro" id="IPR000515">
    <property type="entry name" value="MetI-like"/>
</dbReference>
<dbReference type="AlphaFoldDB" id="A0A0C5W1C9"/>
<feature type="transmembrane region" description="Helical" evidence="8">
    <location>
        <begin position="238"/>
        <end position="260"/>
    </location>
</feature>
<keyword evidence="3" id="KW-1003">Cell membrane</keyword>
<dbReference type="InterPro" id="IPR045621">
    <property type="entry name" value="BPD_transp_1_N"/>
</dbReference>
<comment type="subcellular location">
    <subcellularLocation>
        <location evidence="1 8">Cell membrane</location>
        <topology evidence="1 8">Multi-pass membrane protein</topology>
    </subcellularLocation>
</comment>
<dbReference type="CDD" id="cd06261">
    <property type="entry name" value="TM_PBP2"/>
    <property type="match status" value="1"/>
</dbReference>
<dbReference type="Gene3D" id="1.10.3720.10">
    <property type="entry name" value="MetI-like"/>
    <property type="match status" value="1"/>
</dbReference>
<dbReference type="PANTHER" id="PTHR43163">
    <property type="entry name" value="DIPEPTIDE TRANSPORT SYSTEM PERMEASE PROTEIN DPPB-RELATED"/>
    <property type="match status" value="1"/>
</dbReference>
<dbReference type="Pfam" id="PF19300">
    <property type="entry name" value="BPD_transp_1_N"/>
    <property type="match status" value="1"/>
</dbReference>
<dbReference type="PATRIC" id="fig|1445510.3.peg.4421"/>
<evidence type="ECO:0000313" key="11">
    <source>
        <dbReference type="Proteomes" id="UP000032266"/>
    </source>
</evidence>
<evidence type="ECO:0000256" key="7">
    <source>
        <dbReference type="ARBA" id="ARBA00024202"/>
    </source>
</evidence>